<sequence>MKIEDLHKVPYTPYFTGSGPVTPPSRLARDPALARSVYEATASLLGVEPLLFSE</sequence>
<reference evidence="1" key="1">
    <citation type="submission" date="2011-08" db="EMBL/GenBank/DDBJ databases">
        <title>Complete sequence of chromosome of Streptomyces violaceusniger Tu 4113.</title>
        <authorList>
            <consortium name="US DOE Joint Genome Institute"/>
            <person name="Lucas S."/>
            <person name="Han J."/>
            <person name="Lapidus A."/>
            <person name="Cheng J.-F."/>
            <person name="Goodwin L."/>
            <person name="Pitluck S."/>
            <person name="Peters L."/>
            <person name="Ivanova N."/>
            <person name="Daligault H."/>
            <person name="Detter J.C."/>
            <person name="Han C."/>
            <person name="Tapia R."/>
            <person name="Land M."/>
            <person name="Hauser L."/>
            <person name="Kyrpides N."/>
            <person name="Ivanova N."/>
            <person name="Pagani I."/>
            <person name="Hagen A."/>
            <person name="Katz L."/>
            <person name="Fiedler H.-P."/>
            <person name="Keasling J."/>
            <person name="Fortman J."/>
            <person name="Woyke T."/>
        </authorList>
    </citation>
    <scope>NUCLEOTIDE SEQUENCE [LARGE SCALE GENOMIC DNA]</scope>
    <source>
        <strain evidence="1">Tu 4113</strain>
    </source>
</reference>
<dbReference type="EMBL" id="CP002994">
    <property type="protein sequence ID" value="AEM85867.1"/>
    <property type="molecule type" value="Genomic_DNA"/>
</dbReference>
<name>G2P866_STRV4</name>
<dbReference type="AlphaFoldDB" id="G2P866"/>
<dbReference type="Proteomes" id="UP000008703">
    <property type="component" value="Chromosome"/>
</dbReference>
<organism evidence="1 2">
    <name type="scientific">Streptomyces violaceusniger (strain Tu 4113)</name>
    <dbReference type="NCBI Taxonomy" id="653045"/>
    <lineage>
        <taxon>Bacteria</taxon>
        <taxon>Bacillati</taxon>
        <taxon>Actinomycetota</taxon>
        <taxon>Actinomycetes</taxon>
        <taxon>Kitasatosporales</taxon>
        <taxon>Streptomycetaceae</taxon>
        <taxon>Streptomyces</taxon>
        <taxon>Streptomyces violaceusniger group</taxon>
    </lineage>
</organism>
<dbReference type="HOGENOM" id="CLU_3048671_0_0_11"/>
<gene>
    <name evidence="1" type="ORF">Strvi_6431</name>
</gene>
<keyword evidence="2" id="KW-1185">Reference proteome</keyword>
<evidence type="ECO:0000313" key="1">
    <source>
        <dbReference type="EMBL" id="AEM85867.1"/>
    </source>
</evidence>
<evidence type="ECO:0000313" key="2">
    <source>
        <dbReference type="Proteomes" id="UP000008703"/>
    </source>
</evidence>
<accession>G2P866</accession>
<protein>
    <submittedName>
        <fullName evidence="1">Uncharacterized protein</fullName>
    </submittedName>
</protein>
<proteinExistence type="predicted"/>
<dbReference type="KEGG" id="svl:Strvi_6431"/>